<comment type="caution">
    <text evidence="1">The sequence shown here is derived from an EMBL/GenBank/DDBJ whole genome shotgun (WGS) entry which is preliminary data.</text>
</comment>
<evidence type="ECO:0000313" key="1">
    <source>
        <dbReference type="EMBL" id="MFD2730620.1"/>
    </source>
</evidence>
<gene>
    <name evidence="1" type="ORF">ACFSSE_02790</name>
</gene>
<name>A0ABW5TPG7_9SPHI</name>
<sequence length="63" mass="7258">MKNLELEGFGLVEMKQKEMVETDGGKNWFFKGVGNLLEAIYIAGKEFRDGWNSVDCDERKKNN</sequence>
<accession>A0ABW5TPG7</accession>
<evidence type="ECO:0008006" key="3">
    <source>
        <dbReference type="Google" id="ProtNLM"/>
    </source>
</evidence>
<evidence type="ECO:0000313" key="2">
    <source>
        <dbReference type="Proteomes" id="UP001597546"/>
    </source>
</evidence>
<protein>
    <recommendedName>
        <fullName evidence="3">Bacteriocin-type signal sequence</fullName>
    </recommendedName>
</protein>
<keyword evidence="2" id="KW-1185">Reference proteome</keyword>
<dbReference type="Proteomes" id="UP001597546">
    <property type="component" value="Unassembled WGS sequence"/>
</dbReference>
<dbReference type="EMBL" id="JBHULV010000008">
    <property type="protein sequence ID" value="MFD2730620.1"/>
    <property type="molecule type" value="Genomic_DNA"/>
</dbReference>
<proteinExistence type="predicted"/>
<organism evidence="1 2">
    <name type="scientific">Pedobacter alpinus</name>
    <dbReference type="NCBI Taxonomy" id="1590643"/>
    <lineage>
        <taxon>Bacteria</taxon>
        <taxon>Pseudomonadati</taxon>
        <taxon>Bacteroidota</taxon>
        <taxon>Sphingobacteriia</taxon>
        <taxon>Sphingobacteriales</taxon>
        <taxon>Sphingobacteriaceae</taxon>
        <taxon>Pedobacter</taxon>
    </lineage>
</organism>
<dbReference type="RefSeq" id="WP_379040592.1">
    <property type="nucleotide sequence ID" value="NZ_JBHSKW010000005.1"/>
</dbReference>
<reference evidence="2" key="1">
    <citation type="journal article" date="2019" name="Int. J. Syst. Evol. Microbiol.">
        <title>The Global Catalogue of Microorganisms (GCM) 10K type strain sequencing project: providing services to taxonomists for standard genome sequencing and annotation.</title>
        <authorList>
            <consortium name="The Broad Institute Genomics Platform"/>
            <consortium name="The Broad Institute Genome Sequencing Center for Infectious Disease"/>
            <person name="Wu L."/>
            <person name="Ma J."/>
        </authorList>
    </citation>
    <scope>NUCLEOTIDE SEQUENCE [LARGE SCALE GENOMIC DNA]</scope>
    <source>
        <strain evidence="2">KCTC 42456</strain>
    </source>
</reference>